<reference evidence="3 4" key="1">
    <citation type="submission" date="2023-10" db="EMBL/GenBank/DDBJ databases">
        <title>Rubellicoccus peritrichatus gen. nov., sp. nov., isolated from an algae of coral reef tank.</title>
        <authorList>
            <person name="Luo J."/>
        </authorList>
    </citation>
    <scope>NUCLEOTIDE SEQUENCE [LARGE SCALE GENOMIC DNA]</scope>
    <source>
        <strain evidence="3 4">CR14</strain>
    </source>
</reference>
<protein>
    <submittedName>
        <fullName evidence="3">LamG-like jellyroll fold domain-containing protein</fullName>
    </submittedName>
</protein>
<dbReference type="Pfam" id="PF13385">
    <property type="entry name" value="Laminin_G_3"/>
    <property type="match status" value="2"/>
</dbReference>
<feature type="signal peptide" evidence="2">
    <location>
        <begin position="1"/>
        <end position="20"/>
    </location>
</feature>
<dbReference type="Gene3D" id="1.50.10.100">
    <property type="entry name" value="Chondroitin AC/alginate lyase"/>
    <property type="match status" value="1"/>
</dbReference>
<keyword evidence="4" id="KW-1185">Reference proteome</keyword>
<evidence type="ECO:0000256" key="1">
    <source>
        <dbReference type="SAM" id="MobiDB-lite"/>
    </source>
</evidence>
<dbReference type="InterPro" id="IPR008929">
    <property type="entry name" value="Chondroitin_lyas"/>
</dbReference>
<dbReference type="Proteomes" id="UP001304300">
    <property type="component" value="Chromosome"/>
</dbReference>
<evidence type="ECO:0000313" key="3">
    <source>
        <dbReference type="EMBL" id="WOO40728.1"/>
    </source>
</evidence>
<dbReference type="KEGG" id="puo:RZN69_19065"/>
<evidence type="ECO:0000256" key="2">
    <source>
        <dbReference type="SAM" id="SignalP"/>
    </source>
</evidence>
<dbReference type="EMBL" id="CP136920">
    <property type="protein sequence ID" value="WOO40728.1"/>
    <property type="molecule type" value="Genomic_DNA"/>
</dbReference>
<dbReference type="SUPFAM" id="SSF49899">
    <property type="entry name" value="Concanavalin A-like lectins/glucanases"/>
    <property type="match status" value="2"/>
</dbReference>
<feature type="region of interest" description="Disordered" evidence="1">
    <location>
        <begin position="1578"/>
        <end position="1603"/>
    </location>
</feature>
<gene>
    <name evidence="3" type="ORF">RZN69_19065</name>
</gene>
<dbReference type="Gene3D" id="2.70.98.70">
    <property type="match status" value="1"/>
</dbReference>
<keyword evidence="2" id="KW-0732">Signal</keyword>
<sequence>MMRSCFYPFFVCCWALFLFSDINIRATQASGAIWDSPEEREAWYEGQIAAWPLLEPDYEATGFRPEDFRRPIPEPYSHPRVFITAEELPAWRERLRTTESGQAILKGLCVSIAPLEDNERIRKIYEGLKKGSTDPVFEKLYREQGGSMRSLLMWKSFSILVDDDAEEARRHIPAVINHTRRFQKKFDQIDLTRMPMYEHLAGLPPGIKKHIPGEKDYQGYWEDIAHGTPAMSYDFLYNYMTEDERAIMRKFIADTTGGIWTHAMGQRNDGGNWAVCHWAGPIQHLAIEGEEGYDPEVTRSWIDGVAASMSYDRALNGASYEPLGKGALGFHVLPLLARRGVDIAAYSNVLETGRSFMFHSKQPFANKFKTGGGLGRALGNIVPWETVYLKYLYPDDPHIDYLYRVVVGDDYSPFRERWSSHFAAIMTPIFAAVNFTEIDSESDPTLLIFADDAELSFFDPESALLITRSDWTPDALWLHMRVNTAMSKGHLANESSGITFSAQGRVWGDYHGANLSGPLGSWDEARFFSTLNIDRVGASGMPAAFIEYEDTPLATFAAVDMKFAWDYKGGWRKEADSIERSDSFADSMPLVSKPRAPGYEMPITELQDWRYPGDKAGDKSRYMRSHVPVEYVFRSSGLIRGANPYLLIIDDAKKDNKSHLYEWFLQIPLDIELEESGRDWAILKEREGDRRLLVQTFRPQANVSPELPSVDLLGGYGIHERKNARLHCNRLRIPFEGDTLNAYTVIYPYRVSDGLPDVKWDSANSALLVEQGEKNDIIHFARQNDGRTAIRVLREGEPLFEFGDFSDSVLVLMGDASEKAGMHTAFNDVAMKKAEPINWNTEVLSVLSMPMSFDFDPDWRAGELDLTGKAIRVDGEWVEGVKPNVIEGVNSALASFIQTDFEGDTFSGRSINWTRTEGVIRGKHPYVIVLDDLKTKETSAFDWSWSVPENASIQTWAFKNQTGYPYVADTRLVERLPDNNNRPQYAKDSGLLVRALQMQEGPGKFHKRFRYEPALNWPGYLSQFGDTEHWFMVPGRDQQPDFKLLFFPYGSRTEMPQTIWHEDGSRLEVRWRDQVDFFSFGHDEIGRTTFVLKRERGEYRDQVLAFGVDYEEPVQVVEGGQIIGHWSFDSVRDNLVQDMSGRGNHGKLFGGAHVTPGINGLGLDPVSVPDMLPGEVFTVMDHREPQPPVTFGYMELPGSVLNPVDSRMTLSMWYSAPPDTGKGVAPYAFLEGPRRTGINSLFTIGGSEMNNNLDVRMHNHFTGDAICMNVVNNYRLLEMLGVKIPDPGKWHHLTLTFDQNLVKLYVDGQLIREVEMKGTLADLDKGDAIHVLDGLWSRIDELRIHDYPLSSREIQAMFEADGLGRKAHFHASEKNAASLTNIQSTDEKWAHVSDENGIGARMKNVTSVASDGKSRPWQFGPDSQMQIPHTLFQGKPHTGFSLVLSIKFPPGSLKGRLPIFSTNVHARNAVSLSVWDNSFWLRSTGATLRTDNNLEEDRWYQIAVVNDGYDLKLYQDGALIKEVPSYHEEYGLEFYEVITFGQNLNNSKEPSFTGEIENILMYNYSLSEDQVRALSNGRSVDRPELSMNSDGGQRYVVRSTSRR</sequence>
<dbReference type="RefSeq" id="WP_317832900.1">
    <property type="nucleotide sequence ID" value="NZ_CP136920.1"/>
</dbReference>
<name>A0AAQ3QUT2_9BACT</name>
<dbReference type="InterPro" id="IPR013320">
    <property type="entry name" value="ConA-like_dom_sf"/>
</dbReference>
<proteinExistence type="predicted"/>
<feature type="chain" id="PRO_5043032948" evidence="2">
    <location>
        <begin position="21"/>
        <end position="1603"/>
    </location>
</feature>
<accession>A0AAQ3QUT2</accession>
<organism evidence="3 4">
    <name type="scientific">Rubellicoccus peritrichatus</name>
    <dbReference type="NCBI Taxonomy" id="3080537"/>
    <lineage>
        <taxon>Bacteria</taxon>
        <taxon>Pseudomonadati</taxon>
        <taxon>Verrucomicrobiota</taxon>
        <taxon>Opitutia</taxon>
        <taxon>Puniceicoccales</taxon>
        <taxon>Cerasicoccaceae</taxon>
        <taxon>Rubellicoccus</taxon>
    </lineage>
</organism>
<dbReference type="Gene3D" id="2.60.120.200">
    <property type="match status" value="2"/>
</dbReference>
<evidence type="ECO:0000313" key="4">
    <source>
        <dbReference type="Proteomes" id="UP001304300"/>
    </source>
</evidence>